<gene>
    <name evidence="1" type="ORF">SYMBAF_07200</name>
</gene>
<dbReference type="GeneID" id="93736301"/>
<organism evidence="1 2">
    <name type="scientific">Serratia symbiotica</name>
    <dbReference type="NCBI Taxonomy" id="138074"/>
    <lineage>
        <taxon>Bacteria</taxon>
        <taxon>Pseudomonadati</taxon>
        <taxon>Pseudomonadota</taxon>
        <taxon>Gammaproteobacteria</taxon>
        <taxon>Enterobacterales</taxon>
        <taxon>Yersiniaceae</taxon>
        <taxon>Serratia</taxon>
    </lineage>
</organism>
<dbReference type="STRING" id="138074.SYMBAF_50145"/>
<dbReference type="Pfam" id="PF05944">
    <property type="entry name" value="Phage_term_smal"/>
    <property type="match status" value="1"/>
</dbReference>
<evidence type="ECO:0000313" key="1">
    <source>
        <dbReference type="EMBL" id="QLH62773.1"/>
    </source>
</evidence>
<proteinExistence type="predicted"/>
<dbReference type="InterPro" id="IPR010270">
    <property type="entry name" value="Phage_P2_GpM"/>
</dbReference>
<dbReference type="AlphaFoldDB" id="A0A068Z3P3"/>
<sequence>MSSPARRHKHYIAAQQSASLDEAASLSHLGNYDLLLFKMHQDLARLSGVESHETKAELKRGMLPTYMPWVAGVLQSNAGRQDAILMRVLVWILDIGELEYALDIGEYAIRHDLVAPDGFDRSTSCLLAEEIAAAAQRDLSAGRPLNTAQLQRAQQLLANQDMPDRVKARLFKFVGYALRQDGDAVLALDMLKKALLKDENSGVKTDIKQLEKVIQAGS</sequence>
<evidence type="ECO:0000313" key="2">
    <source>
        <dbReference type="Proteomes" id="UP000042738"/>
    </source>
</evidence>
<dbReference type="GO" id="GO:0004519">
    <property type="term" value="F:endonuclease activity"/>
    <property type="evidence" value="ECO:0007669"/>
    <property type="project" value="InterPro"/>
</dbReference>
<protein>
    <submittedName>
        <fullName evidence="1">Uncharacterized protein</fullName>
    </submittedName>
</protein>
<dbReference type="Proteomes" id="UP000042738">
    <property type="component" value="Chromosome"/>
</dbReference>
<dbReference type="EMBL" id="CP050855">
    <property type="protein sequence ID" value="QLH62773.1"/>
    <property type="molecule type" value="Genomic_DNA"/>
</dbReference>
<reference evidence="1 2" key="1">
    <citation type="journal article" date="2014" name="Genome Announc.">
        <title>Whole-Genome Sequence of Serratia symbiotica Strain CWBI-2.3T, a Free-Living Symbiont of the Black Bean Aphid Aphis fabae.</title>
        <authorList>
            <person name="Foray V."/>
            <person name="Grigorescu A.S."/>
            <person name="Sabri A."/>
            <person name="Haubruge E."/>
            <person name="Lognay G."/>
            <person name="Francis F."/>
            <person name="Fauconnier M.L."/>
            <person name="Hance T."/>
            <person name="Thonart P."/>
        </authorList>
    </citation>
    <scope>NUCLEOTIDE SEQUENCE [LARGE SCALE GENOMIC DNA]</scope>
    <source>
        <strain evidence="1">CWBI-2.3</strain>
    </source>
</reference>
<accession>A0A068Z3P3</accession>
<name>A0A068Z3P3_9GAMM</name>
<dbReference type="GO" id="GO:0003677">
    <property type="term" value="F:DNA binding"/>
    <property type="evidence" value="ECO:0007669"/>
    <property type="project" value="InterPro"/>
</dbReference>
<dbReference type="RefSeq" id="WP_040265684.1">
    <property type="nucleotide sequence ID" value="NZ_CP050855.1"/>
</dbReference>